<name>A0A2B7Z218_POLH7</name>
<feature type="compositionally biased region" description="Basic and acidic residues" evidence="5">
    <location>
        <begin position="106"/>
        <end position="116"/>
    </location>
</feature>
<protein>
    <recommendedName>
        <fullName evidence="2">Autophagy-related protein 14</fullName>
    </recommendedName>
</protein>
<dbReference type="GO" id="GO:0035493">
    <property type="term" value="P:SNARE complex assembly"/>
    <property type="evidence" value="ECO:0007669"/>
    <property type="project" value="TreeGrafter"/>
</dbReference>
<gene>
    <name evidence="6" type="ORF">AJ80_00669</name>
</gene>
<proteinExistence type="inferred from homology"/>
<accession>A0A2B7Z218</accession>
<dbReference type="InterPro" id="IPR018791">
    <property type="entry name" value="UV_resistance/autophagy_Atg14"/>
</dbReference>
<dbReference type="PANTHER" id="PTHR15157">
    <property type="entry name" value="UV RADIATION RESISTANCE-ASSOCIATED GENE PROTEIN"/>
    <property type="match status" value="1"/>
</dbReference>
<sequence>MSLIDNEPILDTGPYTGPRRKPWFYSSNRKLRHLQGVLVRNLVVVHSAPSRAGRKTIDDDNALNALQTPAKALAVQEARSMHHSRSATDLRLDQMPPSFKTSGSQHEGERKKDVQSKRRRSTLPWAGASPVIRQGRLEDITGNKMADTFISLHCPGIDEPVYVSEVVEKAMNPTFRSFDLNACGPAVSRSGQVIFKLWTKTEKMSDYTLLLELNVNLGSLQYIGKALDQFHQPLPSNCVVFSFPDGIYTNLTDMPPAEPAPAMSKVPAPGAHFTSSYDALMRLANLDDCIQDALATREKLESQINEILEKNRTNLETINRTSQAQERLSSVKRAVLTTRKQLRQSVKRKSDIIASLKARRDGMAAGRLAQERTQDCLSDAQSTMSSSERLLHTNTEGIMGQIRRICEDMQKIYPIEPIPRKPLAFTIANLPLPNSSFEDINKESVAAALGYTAQLVYLLSFYLSVPLPYPVKPYLSNSYIQDPISVGLAQRTHPLYMVNTQYRFEYGVFLLNKDIEYLMNRMGLRVLDIRHTLPNLKYLLYFLTAGTGELPARKAGGVRGLLGDGITSSLSRRGSEDSTMSGADAVGLRRMQENYLKANGHAVEPPGGKARVQPIPVAGRGVGSDVLPIR</sequence>
<keyword evidence="3 4" id="KW-0175">Coiled coil</keyword>
<dbReference type="PANTHER" id="PTHR15157:SF5">
    <property type="entry name" value="UV RADIATION RESISTANCE-ASSOCIATED GENE PROTEIN"/>
    <property type="match status" value="1"/>
</dbReference>
<dbReference type="AlphaFoldDB" id="A0A2B7Z218"/>
<dbReference type="Pfam" id="PF10186">
    <property type="entry name" value="ATG14"/>
    <property type="match status" value="1"/>
</dbReference>
<dbReference type="GO" id="GO:0000323">
    <property type="term" value="C:lytic vacuole"/>
    <property type="evidence" value="ECO:0007669"/>
    <property type="project" value="TreeGrafter"/>
</dbReference>
<comment type="caution">
    <text evidence="6">The sequence shown here is derived from an EMBL/GenBank/DDBJ whole genome shotgun (WGS) entry which is preliminary data.</text>
</comment>
<feature type="coiled-coil region" evidence="4">
    <location>
        <begin position="283"/>
        <end position="310"/>
    </location>
</feature>
<evidence type="ECO:0000313" key="7">
    <source>
        <dbReference type="Proteomes" id="UP000224634"/>
    </source>
</evidence>
<dbReference type="STRING" id="1447883.A0A2B7Z218"/>
<evidence type="ECO:0000256" key="4">
    <source>
        <dbReference type="SAM" id="Coils"/>
    </source>
</evidence>
<organism evidence="6 7">
    <name type="scientific">Polytolypa hystricis (strain UAMH7299)</name>
    <dbReference type="NCBI Taxonomy" id="1447883"/>
    <lineage>
        <taxon>Eukaryota</taxon>
        <taxon>Fungi</taxon>
        <taxon>Dikarya</taxon>
        <taxon>Ascomycota</taxon>
        <taxon>Pezizomycotina</taxon>
        <taxon>Eurotiomycetes</taxon>
        <taxon>Eurotiomycetidae</taxon>
        <taxon>Onygenales</taxon>
        <taxon>Onygenales incertae sedis</taxon>
        <taxon>Polytolypa</taxon>
    </lineage>
</organism>
<evidence type="ECO:0000256" key="1">
    <source>
        <dbReference type="ARBA" id="ARBA00009574"/>
    </source>
</evidence>
<dbReference type="Proteomes" id="UP000224634">
    <property type="component" value="Unassembled WGS sequence"/>
</dbReference>
<evidence type="ECO:0000256" key="2">
    <source>
        <dbReference type="ARBA" id="ARBA00013807"/>
    </source>
</evidence>
<dbReference type="OrthoDB" id="72772at2759"/>
<dbReference type="GO" id="GO:0032991">
    <property type="term" value="C:protein-containing complex"/>
    <property type="evidence" value="ECO:0007669"/>
    <property type="project" value="UniProtKB-ARBA"/>
</dbReference>
<comment type="similarity">
    <text evidence="1">Belongs to the ATG14 family.</text>
</comment>
<evidence type="ECO:0000256" key="3">
    <source>
        <dbReference type="ARBA" id="ARBA00023054"/>
    </source>
</evidence>
<evidence type="ECO:0000313" key="6">
    <source>
        <dbReference type="EMBL" id="PGH27655.1"/>
    </source>
</evidence>
<evidence type="ECO:0000256" key="5">
    <source>
        <dbReference type="SAM" id="MobiDB-lite"/>
    </source>
</evidence>
<keyword evidence="7" id="KW-1185">Reference proteome</keyword>
<feature type="region of interest" description="Disordered" evidence="5">
    <location>
        <begin position="75"/>
        <end position="122"/>
    </location>
</feature>
<reference evidence="6 7" key="1">
    <citation type="submission" date="2017-10" db="EMBL/GenBank/DDBJ databases">
        <title>Comparative genomics in systemic dimorphic fungi from Ajellomycetaceae.</title>
        <authorList>
            <person name="Munoz J.F."/>
            <person name="Mcewen J.G."/>
            <person name="Clay O.K."/>
            <person name="Cuomo C.A."/>
        </authorList>
    </citation>
    <scope>NUCLEOTIDE SEQUENCE [LARGE SCALE GENOMIC DNA]</scope>
    <source>
        <strain evidence="6 7">UAMH7299</strain>
    </source>
</reference>
<dbReference type="GO" id="GO:0005768">
    <property type="term" value="C:endosome"/>
    <property type="evidence" value="ECO:0007669"/>
    <property type="project" value="TreeGrafter"/>
</dbReference>
<dbReference type="GO" id="GO:0000149">
    <property type="term" value="F:SNARE binding"/>
    <property type="evidence" value="ECO:0007669"/>
    <property type="project" value="TreeGrafter"/>
</dbReference>
<dbReference type="EMBL" id="PDNA01000005">
    <property type="protein sequence ID" value="PGH27655.1"/>
    <property type="molecule type" value="Genomic_DNA"/>
</dbReference>